<dbReference type="PANTHER" id="PTHR21180">
    <property type="entry name" value="ENDONUCLEASE/EXONUCLEASE/PHOSPHATASE FAMILY DOMAIN-CONTAINING PROTEIN 1"/>
    <property type="match status" value="1"/>
</dbReference>
<dbReference type="GO" id="GO:0015627">
    <property type="term" value="C:type II protein secretion system complex"/>
    <property type="evidence" value="ECO:0007669"/>
    <property type="project" value="TreeGrafter"/>
</dbReference>
<dbReference type="GO" id="GO:0015628">
    <property type="term" value="P:protein secretion by the type II secretion system"/>
    <property type="evidence" value="ECO:0007669"/>
    <property type="project" value="TreeGrafter"/>
</dbReference>
<dbReference type="PANTHER" id="PTHR21180:SF32">
    <property type="entry name" value="ENDONUCLEASE_EXONUCLEASE_PHOSPHATASE FAMILY DOMAIN-CONTAINING PROTEIN 1"/>
    <property type="match status" value="1"/>
</dbReference>
<dbReference type="KEGG" id="acou:A5CBH24_17530"/>
<dbReference type="GeneID" id="78342470"/>
<name>A0A4Y1WTN5_9BACT</name>
<accession>A0A4Y1WTN5</accession>
<proteinExistence type="predicted"/>
<dbReference type="Pfam" id="PF12836">
    <property type="entry name" value="HHH_3"/>
    <property type="match status" value="1"/>
</dbReference>
<gene>
    <name evidence="1" type="ORF">A5CBH24_17530</name>
</gene>
<dbReference type="OrthoDB" id="981124at2"/>
<evidence type="ECO:0008006" key="3">
    <source>
        <dbReference type="Google" id="ProtNLM"/>
    </source>
</evidence>
<dbReference type="InterPro" id="IPR010994">
    <property type="entry name" value="RuvA_2-like"/>
</dbReference>
<dbReference type="AlphaFoldDB" id="A0A4Y1WTN5"/>
<dbReference type="Proteomes" id="UP000318946">
    <property type="component" value="Chromosome"/>
</dbReference>
<dbReference type="SUPFAM" id="SSF47781">
    <property type="entry name" value="RuvA domain 2-like"/>
    <property type="match status" value="4"/>
</dbReference>
<evidence type="ECO:0000313" key="2">
    <source>
        <dbReference type="Proteomes" id="UP000318946"/>
    </source>
</evidence>
<reference evidence="2" key="1">
    <citation type="submission" date="2019-06" db="EMBL/GenBank/DDBJ databases">
        <title>Alistipes onderdonkii subsp. vulgaris subsp. nov., Alistipes dispar sp. nov. and Alistipes communis sp. nov., isolated from human faeces, and creation of Alistipes onderdonkii subsp. onderdonkii subsp. nov.</title>
        <authorList>
            <person name="Sakamoto M."/>
            <person name="Ikeyama N."/>
            <person name="Ogata Y."/>
            <person name="Suda W."/>
            <person name="Iino T."/>
            <person name="Hattori M."/>
            <person name="Ohkuma M."/>
        </authorList>
    </citation>
    <scope>NUCLEOTIDE SEQUENCE [LARGE SCALE GENOMIC DNA]</scope>
    <source>
        <strain evidence="2">5CBH24</strain>
    </source>
</reference>
<dbReference type="InterPro" id="IPR051675">
    <property type="entry name" value="Endo/Exo/Phosphatase_dom_1"/>
</dbReference>
<sequence length="350" mass="40073">MWSREDRRTLVLLLPLLVLAVAAFLLLEPKTPRSGAPPDAAKEAPPELFEFDPNTVDYRALRRLGFTKQDAAGVLRYRAAGKIFRIPEDFAACYQVSDSMYDRLEPYIRIGTEYRFRPRRDSAQRLRKPFVRRQRVVVPLVPFRIDTMTAKFLRAIGFTKRQAEAIADYNTLIGGFRDEEELCDYPIIGDSAGRRLAEYALFPERRRPLHDPVELNTADSAALRSVSGIGAKTVGAILDYRRRLGGFCRAEQLAEVRGVTESNYERILKQISVDSCRISKIDINFATPKALAEHPYIAPRTLRKILKRRQLKGGWSTLEEMIEDGILTREEADRLHPYLRFGVRTTQNDE</sequence>
<dbReference type="Gene3D" id="1.10.150.280">
    <property type="entry name" value="AF1531-like domain"/>
    <property type="match status" value="1"/>
</dbReference>
<dbReference type="EMBL" id="AP019735">
    <property type="protein sequence ID" value="BBL04440.1"/>
    <property type="molecule type" value="Genomic_DNA"/>
</dbReference>
<dbReference type="RefSeq" id="WP_141412894.1">
    <property type="nucleotide sequence ID" value="NZ_AP019735.1"/>
</dbReference>
<organism evidence="1 2">
    <name type="scientific">Alistipes communis</name>
    <dbReference type="NCBI Taxonomy" id="2585118"/>
    <lineage>
        <taxon>Bacteria</taxon>
        <taxon>Pseudomonadati</taxon>
        <taxon>Bacteroidota</taxon>
        <taxon>Bacteroidia</taxon>
        <taxon>Bacteroidales</taxon>
        <taxon>Rikenellaceae</taxon>
        <taxon>Alistipes</taxon>
    </lineage>
</organism>
<keyword evidence="2" id="KW-1185">Reference proteome</keyword>
<evidence type="ECO:0000313" key="1">
    <source>
        <dbReference type="EMBL" id="BBL04440.1"/>
    </source>
</evidence>
<protein>
    <recommendedName>
        <fullName evidence="3">Competence protein ComEA</fullName>
    </recommendedName>
</protein>